<dbReference type="CDD" id="cd03809">
    <property type="entry name" value="GT4_MtfB-like"/>
    <property type="match status" value="1"/>
</dbReference>
<dbReference type="PANTHER" id="PTHR46401">
    <property type="entry name" value="GLYCOSYLTRANSFERASE WBBK-RELATED"/>
    <property type="match status" value="1"/>
</dbReference>
<dbReference type="Proteomes" id="UP000231162">
    <property type="component" value="Unassembled WGS sequence"/>
</dbReference>
<dbReference type="GO" id="GO:0016757">
    <property type="term" value="F:glycosyltransferase activity"/>
    <property type="evidence" value="ECO:0007669"/>
    <property type="project" value="InterPro"/>
</dbReference>
<protein>
    <recommendedName>
        <fullName evidence="6">Glycosyltransferase family 1 protein</fullName>
    </recommendedName>
</protein>
<evidence type="ECO:0000259" key="2">
    <source>
        <dbReference type="Pfam" id="PF00534"/>
    </source>
</evidence>
<dbReference type="FunFam" id="3.40.50.2000:FF:000119">
    <property type="entry name" value="Glycosyl transferase group 1"/>
    <property type="match status" value="1"/>
</dbReference>
<evidence type="ECO:0000313" key="5">
    <source>
        <dbReference type="Proteomes" id="UP000231162"/>
    </source>
</evidence>
<gene>
    <name evidence="4" type="ORF">COT79_03335</name>
</gene>
<evidence type="ECO:0000259" key="3">
    <source>
        <dbReference type="Pfam" id="PF13439"/>
    </source>
</evidence>
<dbReference type="InterPro" id="IPR001296">
    <property type="entry name" value="Glyco_trans_1"/>
</dbReference>
<evidence type="ECO:0000313" key="4">
    <source>
        <dbReference type="EMBL" id="PIS06669.1"/>
    </source>
</evidence>
<name>A0A2M6R7Z4_9BACT</name>
<sequence length="369" mass="42173">MAKVGIDTQTILGQKTGFGYYVDNLVTSLKKVGTKHSYIPLAPQNEKDFSTPQRFYWDQVSIPRLASKNTIDILHQPAFSVPIFYAHPVVATIHDLIAIQFGEDISFWSRQYFGRFMPLTYRFADHIIAISEYTKKDIIDVLHIPNDKISVIYSALDHKVQKPQDTKTVNTILHRFGIRTPFLLYVGTINPRKNLVFLTQVFARVLAREPNLQLVIAGKKGWYYDRLMAEITRLSLHKKVIITDYITDEEKNVLYGSATIFTFPSVYEGFGFPVLEALACGIPVIASDKSSIPEIQGDAGISIDPTDEDLWVKEICRLLHDTHLQKKYAASGVKQATKFSWDTTAKRTIEVYDHVLKRYHDKEKSKDRL</sequence>
<dbReference type="SUPFAM" id="SSF53756">
    <property type="entry name" value="UDP-Glycosyltransferase/glycogen phosphorylase"/>
    <property type="match status" value="1"/>
</dbReference>
<dbReference type="Pfam" id="PF00534">
    <property type="entry name" value="Glycos_transf_1"/>
    <property type="match status" value="1"/>
</dbReference>
<comment type="caution">
    <text evidence="4">The sequence shown here is derived from an EMBL/GenBank/DDBJ whole genome shotgun (WGS) entry which is preliminary data.</text>
</comment>
<feature type="domain" description="Glycosyl transferase family 1" evidence="2">
    <location>
        <begin position="180"/>
        <end position="331"/>
    </location>
</feature>
<evidence type="ECO:0000256" key="1">
    <source>
        <dbReference type="ARBA" id="ARBA00022679"/>
    </source>
</evidence>
<keyword evidence="1" id="KW-0808">Transferase</keyword>
<evidence type="ECO:0008006" key="6">
    <source>
        <dbReference type="Google" id="ProtNLM"/>
    </source>
</evidence>
<accession>A0A2M6R7Z4</accession>
<dbReference type="InterPro" id="IPR028098">
    <property type="entry name" value="Glyco_trans_4-like_N"/>
</dbReference>
<dbReference type="AlphaFoldDB" id="A0A2M6R7Z4"/>
<proteinExistence type="predicted"/>
<dbReference type="PANTHER" id="PTHR46401:SF2">
    <property type="entry name" value="GLYCOSYLTRANSFERASE WBBK-RELATED"/>
    <property type="match status" value="1"/>
</dbReference>
<organism evidence="4 5">
    <name type="scientific">Candidatus Berkelbacteria bacterium CG10_big_fil_rev_8_21_14_0_10_43_14</name>
    <dbReference type="NCBI Taxonomy" id="1974515"/>
    <lineage>
        <taxon>Bacteria</taxon>
        <taxon>Candidatus Berkelbacteria</taxon>
    </lineage>
</organism>
<feature type="domain" description="Glycosyltransferase subfamily 4-like N-terminal" evidence="3">
    <location>
        <begin position="49"/>
        <end position="158"/>
    </location>
</feature>
<reference evidence="5" key="1">
    <citation type="submission" date="2017-09" db="EMBL/GenBank/DDBJ databases">
        <title>Depth-based differentiation of microbial function through sediment-hosted aquifers and enrichment of novel symbionts in the deep terrestrial subsurface.</title>
        <authorList>
            <person name="Probst A.J."/>
            <person name="Ladd B."/>
            <person name="Jarett J.K."/>
            <person name="Geller-Mcgrath D.E."/>
            <person name="Sieber C.M.K."/>
            <person name="Emerson J.B."/>
            <person name="Anantharaman K."/>
            <person name="Thomas B.C."/>
            <person name="Malmstrom R."/>
            <person name="Stieglmeier M."/>
            <person name="Klingl A."/>
            <person name="Woyke T."/>
            <person name="Ryan C.M."/>
            <person name="Banfield J.F."/>
        </authorList>
    </citation>
    <scope>NUCLEOTIDE SEQUENCE [LARGE SCALE GENOMIC DNA]</scope>
</reference>
<dbReference type="Gene3D" id="3.40.50.2000">
    <property type="entry name" value="Glycogen Phosphorylase B"/>
    <property type="match status" value="2"/>
</dbReference>
<dbReference type="GO" id="GO:0009103">
    <property type="term" value="P:lipopolysaccharide biosynthetic process"/>
    <property type="evidence" value="ECO:0007669"/>
    <property type="project" value="TreeGrafter"/>
</dbReference>
<dbReference type="EMBL" id="PEZX01000042">
    <property type="protein sequence ID" value="PIS06669.1"/>
    <property type="molecule type" value="Genomic_DNA"/>
</dbReference>
<dbReference type="Pfam" id="PF13439">
    <property type="entry name" value="Glyco_transf_4"/>
    <property type="match status" value="1"/>
</dbReference>